<keyword evidence="5" id="KW-1185">Reference proteome</keyword>
<comment type="similarity">
    <text evidence="1 3">Belongs to the short-chain dehydrogenases/reductases (SDR) family.</text>
</comment>
<dbReference type="STRING" id="474950.SAMN05421771_1750"/>
<dbReference type="Proteomes" id="UP000199024">
    <property type="component" value="Unassembled WGS sequence"/>
</dbReference>
<gene>
    <name evidence="4" type="ORF">SAMN05421771_1750</name>
</gene>
<organism evidence="4 5">
    <name type="scientific">Granulicella pectinivorans</name>
    <dbReference type="NCBI Taxonomy" id="474950"/>
    <lineage>
        <taxon>Bacteria</taxon>
        <taxon>Pseudomonadati</taxon>
        <taxon>Acidobacteriota</taxon>
        <taxon>Terriglobia</taxon>
        <taxon>Terriglobales</taxon>
        <taxon>Acidobacteriaceae</taxon>
        <taxon>Granulicella</taxon>
    </lineage>
</organism>
<keyword evidence="2" id="KW-0560">Oxidoreductase</keyword>
<dbReference type="PRINTS" id="PR00080">
    <property type="entry name" value="SDRFAMILY"/>
</dbReference>
<sequence length="284" mass="30433">MSLDPNHRVKDLFDLTGRVAIITGGAGLLGYHHGAILAAAGASVVLLDLAGANPALRAEQLQMAHGPECLGLAADITSEHSLQEARDQILAKFGRIDILINNAANNPKVETKDGATSQAWSRLENLPLQVWNDDINVGLTGAFLCARTFGAQMVKQNSGVIVNVASDLALIAPDQRLYRKDGVPEDHQPVKPVTYSIVKTALIGLTRYLATYWTAHNIRCNSISPGGVYAGQPEEFTAKLNQLIPMGRMAHKDEYQGAILFLCSDASSYMTGTNLVVDGGRSCL</sequence>
<accession>A0A1I6M3B7</accession>
<dbReference type="Pfam" id="PF13561">
    <property type="entry name" value="adh_short_C2"/>
    <property type="match status" value="1"/>
</dbReference>
<dbReference type="InterPro" id="IPR002347">
    <property type="entry name" value="SDR_fam"/>
</dbReference>
<dbReference type="OrthoDB" id="9803333at2"/>
<evidence type="ECO:0000256" key="2">
    <source>
        <dbReference type="ARBA" id="ARBA00023002"/>
    </source>
</evidence>
<evidence type="ECO:0000313" key="5">
    <source>
        <dbReference type="Proteomes" id="UP000199024"/>
    </source>
</evidence>
<dbReference type="InterPro" id="IPR036291">
    <property type="entry name" value="NAD(P)-bd_dom_sf"/>
</dbReference>
<dbReference type="Pfam" id="PF00106">
    <property type="entry name" value="adh_short"/>
    <property type="match status" value="1"/>
</dbReference>
<dbReference type="RefSeq" id="WP_089838480.1">
    <property type="nucleotide sequence ID" value="NZ_FOZL01000001.1"/>
</dbReference>
<evidence type="ECO:0000256" key="3">
    <source>
        <dbReference type="RuleBase" id="RU000363"/>
    </source>
</evidence>
<protein>
    <submittedName>
        <fullName evidence="4">NAD(P)-dependent dehydrogenase, short-chain alcohol dehydrogenase family</fullName>
    </submittedName>
</protein>
<dbReference type="SUPFAM" id="SSF51735">
    <property type="entry name" value="NAD(P)-binding Rossmann-fold domains"/>
    <property type="match status" value="1"/>
</dbReference>
<dbReference type="EMBL" id="FOZL01000001">
    <property type="protein sequence ID" value="SFS10138.1"/>
    <property type="molecule type" value="Genomic_DNA"/>
</dbReference>
<dbReference type="GO" id="GO:0016616">
    <property type="term" value="F:oxidoreductase activity, acting on the CH-OH group of donors, NAD or NADP as acceptor"/>
    <property type="evidence" value="ECO:0007669"/>
    <property type="project" value="TreeGrafter"/>
</dbReference>
<dbReference type="PANTHER" id="PTHR42760:SF133">
    <property type="entry name" value="3-OXOACYL-[ACYL-CARRIER-PROTEIN] REDUCTASE"/>
    <property type="match status" value="1"/>
</dbReference>
<proteinExistence type="inferred from homology"/>
<evidence type="ECO:0000256" key="1">
    <source>
        <dbReference type="ARBA" id="ARBA00006484"/>
    </source>
</evidence>
<dbReference type="AlphaFoldDB" id="A0A1I6M3B7"/>
<dbReference type="PRINTS" id="PR00081">
    <property type="entry name" value="GDHRDH"/>
</dbReference>
<name>A0A1I6M3B7_9BACT</name>
<evidence type="ECO:0000313" key="4">
    <source>
        <dbReference type="EMBL" id="SFS10138.1"/>
    </source>
</evidence>
<dbReference type="PANTHER" id="PTHR42760">
    <property type="entry name" value="SHORT-CHAIN DEHYDROGENASES/REDUCTASES FAMILY MEMBER"/>
    <property type="match status" value="1"/>
</dbReference>
<dbReference type="Gene3D" id="3.40.50.720">
    <property type="entry name" value="NAD(P)-binding Rossmann-like Domain"/>
    <property type="match status" value="1"/>
</dbReference>
<reference evidence="4 5" key="1">
    <citation type="submission" date="2016-10" db="EMBL/GenBank/DDBJ databases">
        <authorList>
            <person name="de Groot N.N."/>
        </authorList>
    </citation>
    <scope>NUCLEOTIDE SEQUENCE [LARGE SCALE GENOMIC DNA]</scope>
    <source>
        <strain evidence="4 5">DSM 21001</strain>
    </source>
</reference>